<evidence type="ECO:0000256" key="5">
    <source>
        <dbReference type="ARBA" id="ARBA00022824"/>
    </source>
</evidence>
<evidence type="ECO:0000256" key="8">
    <source>
        <dbReference type="ARBA" id="ARBA00044793"/>
    </source>
</evidence>
<reference evidence="11" key="1">
    <citation type="submission" date="2014-09" db="EMBL/GenBank/DDBJ databases">
        <title>Draft genome sequence of an oleaginous Mucoromycotina fungus Mucor ambiguus NBRC6742.</title>
        <authorList>
            <person name="Takeda I."/>
            <person name="Yamane N."/>
            <person name="Morita T."/>
            <person name="Tamano K."/>
            <person name="Machida M."/>
            <person name="Baker S."/>
            <person name="Koike H."/>
        </authorList>
    </citation>
    <scope>NUCLEOTIDE SEQUENCE</scope>
    <source>
        <strain evidence="11">NBRC 6742</strain>
    </source>
</reference>
<feature type="transmembrane region" description="Helical" evidence="10">
    <location>
        <begin position="193"/>
        <end position="217"/>
    </location>
</feature>
<keyword evidence="4 10" id="KW-0812">Transmembrane</keyword>
<dbReference type="STRING" id="91626.A0A0C9LQL4"/>
<evidence type="ECO:0000256" key="2">
    <source>
        <dbReference type="ARBA" id="ARBA00004922"/>
    </source>
</evidence>
<protein>
    <recommendedName>
        <fullName evidence="8 10">Man(5)GlcNAc(2)-PP-dolichol translocation protein RFT1</fullName>
    </recommendedName>
</protein>
<evidence type="ECO:0000256" key="4">
    <source>
        <dbReference type="ARBA" id="ARBA00022692"/>
    </source>
</evidence>
<feature type="transmembrane region" description="Helical" evidence="10">
    <location>
        <begin position="507"/>
        <end position="527"/>
    </location>
</feature>
<feature type="transmembrane region" description="Helical" evidence="10">
    <location>
        <begin position="20"/>
        <end position="37"/>
    </location>
</feature>
<evidence type="ECO:0000256" key="6">
    <source>
        <dbReference type="ARBA" id="ARBA00022989"/>
    </source>
</evidence>
<evidence type="ECO:0000256" key="7">
    <source>
        <dbReference type="ARBA" id="ARBA00023136"/>
    </source>
</evidence>
<evidence type="ECO:0000256" key="3">
    <source>
        <dbReference type="ARBA" id="ARBA00010288"/>
    </source>
</evidence>
<feature type="transmembrane region" description="Helical" evidence="10">
    <location>
        <begin position="96"/>
        <end position="116"/>
    </location>
</feature>
<feature type="transmembrane region" description="Helical" evidence="10">
    <location>
        <begin position="436"/>
        <end position="455"/>
    </location>
</feature>
<feature type="transmembrane region" description="Helical" evidence="10">
    <location>
        <begin position="334"/>
        <end position="356"/>
    </location>
</feature>
<sequence length="545" mass="61634">MDRKQAESAAVATPKDENLLAATAKGASYLILLQFLSRMLTFSLNQIVLRYISKETFGIASVNLELLSSTILFISREGFRSALIRSSKNQQSILNLAYIPTLFGLVTTLITCAYYLSTISEEQSIQFPYYRMAVMLYGAASFLELVVEPLFVLALNQLYFQLRVTVEGVAVILRCLITFGLTLYFAGNEKLSILAFAIAQFVFGLTMMLGYLGFFVYKEKSIQKLLPQKIIDDEKKSSYWFDKTLLNLGITMTKQSFLKHILTEGDKMLISVLSSMQDRGIYAFVVNYGSLIVRILFQPLEETGRTFFSKLLLSVDEITDEEKKRVNEQTAANVLLILIKFHVLLGLIFICFATNYTSTLIDLLVGKKWSVGEGDAPGVLAMYCIYIPFMGINGITEGFVQAVASKKDLTRLSYFMVLFSACFMTSGFVFMHLLKLGATGLILANMVNLAIRISYSWHFIREYFGKNVTLSVRQWSPHVATLASFVLAWFVTHWSKNNIGWYTLKEKGLHIAVGGVCFTLVSMVMYWKEKSLINDVKRLKTQKYE</sequence>
<dbReference type="EMBL" id="DF836298">
    <property type="protein sequence ID" value="GAN01555.1"/>
    <property type="molecule type" value="Genomic_DNA"/>
</dbReference>
<organism evidence="11">
    <name type="scientific">Mucor ambiguus</name>
    <dbReference type="NCBI Taxonomy" id="91626"/>
    <lineage>
        <taxon>Eukaryota</taxon>
        <taxon>Fungi</taxon>
        <taxon>Fungi incertae sedis</taxon>
        <taxon>Mucoromycota</taxon>
        <taxon>Mucoromycotina</taxon>
        <taxon>Mucoromycetes</taxon>
        <taxon>Mucorales</taxon>
        <taxon>Mucorineae</taxon>
        <taxon>Mucoraceae</taxon>
        <taxon>Mucor</taxon>
    </lineage>
</organism>
<dbReference type="Proteomes" id="UP000053815">
    <property type="component" value="Unassembled WGS sequence"/>
</dbReference>
<gene>
    <name evidence="11" type="ORF">MAM1_0009d00988</name>
</gene>
<evidence type="ECO:0000256" key="1">
    <source>
        <dbReference type="ARBA" id="ARBA00004477"/>
    </source>
</evidence>
<accession>A0A0C9LQL4</accession>
<feature type="transmembrane region" description="Helical" evidence="10">
    <location>
        <begin position="136"/>
        <end position="156"/>
    </location>
</feature>
<keyword evidence="5 10" id="KW-0256">Endoplasmic reticulum</keyword>
<feature type="transmembrane region" description="Helical" evidence="10">
    <location>
        <begin position="376"/>
        <end position="400"/>
    </location>
</feature>
<evidence type="ECO:0000313" key="11">
    <source>
        <dbReference type="EMBL" id="GAN01555.1"/>
    </source>
</evidence>
<keyword evidence="6 10" id="KW-1133">Transmembrane helix</keyword>
<comment type="function">
    <text evidence="9 10">Intramembrane glycolipid transporter that operates in the biosynthetic pathway of dolichol-linked oligosaccharides, the glycan precursors employed in protein asparagine (N)-glycosylation. The sequential addition of sugars to dolichol pyrophosphate produces dolichol-linked oligosaccharides containing fourteen sugars, including two GlcNAcs, nine mannoses and three glucoses. Once assembled, the oligosaccharide is transferred from the lipid to nascent proteins by oligosaccharyltransferases. The assembly of dolichol-linked oligosaccharides begins on the cytosolic side of the endoplasmic reticulum membrane and finishes in its lumen. RFT1 could mediate the translocation of the cytosolically oriented intermediate DolPP-GlcNAc2Man5, produced by ALG11, into the ER lumen where dolichol-linked oligosaccharides assembly continues. However, the intramembrane lipid transporter activity could not be confirmed in vitro.</text>
</comment>
<keyword evidence="12" id="KW-1185">Reference proteome</keyword>
<feature type="transmembrane region" description="Helical" evidence="10">
    <location>
        <begin position="412"/>
        <end position="430"/>
    </location>
</feature>
<dbReference type="Pfam" id="PF04506">
    <property type="entry name" value="Rft-1"/>
    <property type="match status" value="1"/>
</dbReference>
<evidence type="ECO:0000256" key="10">
    <source>
        <dbReference type="RuleBase" id="RU365067"/>
    </source>
</evidence>
<dbReference type="AlphaFoldDB" id="A0A0C9LQL4"/>
<proteinExistence type="inferred from homology"/>
<feature type="transmembrane region" description="Helical" evidence="10">
    <location>
        <begin position="57"/>
        <end position="75"/>
    </location>
</feature>
<dbReference type="GO" id="GO:0005789">
    <property type="term" value="C:endoplasmic reticulum membrane"/>
    <property type="evidence" value="ECO:0007669"/>
    <property type="project" value="UniProtKB-SubCell"/>
</dbReference>
<feature type="transmembrane region" description="Helical" evidence="10">
    <location>
        <begin position="475"/>
        <end position="495"/>
    </location>
</feature>
<comment type="pathway">
    <text evidence="2">Protein modification; protein glycosylation.</text>
</comment>
<evidence type="ECO:0000313" key="12">
    <source>
        <dbReference type="Proteomes" id="UP000053815"/>
    </source>
</evidence>
<comment type="subcellular location">
    <subcellularLocation>
        <location evidence="1 10">Endoplasmic reticulum membrane</location>
        <topology evidence="1 10">Multi-pass membrane protein</topology>
    </subcellularLocation>
</comment>
<dbReference type="PANTHER" id="PTHR13117">
    <property type="entry name" value="ENDOPLASMIC RETICULUM MULTISPAN TRANSMEMBRANE PROTEIN-RELATED"/>
    <property type="match status" value="1"/>
</dbReference>
<dbReference type="PANTHER" id="PTHR13117:SF5">
    <property type="entry name" value="PROTEIN RFT1 HOMOLOG"/>
    <property type="match status" value="1"/>
</dbReference>
<dbReference type="GO" id="GO:0034203">
    <property type="term" value="P:glycolipid translocation"/>
    <property type="evidence" value="ECO:0007669"/>
    <property type="project" value="TreeGrafter"/>
</dbReference>
<dbReference type="InterPro" id="IPR007594">
    <property type="entry name" value="RFT1"/>
</dbReference>
<evidence type="ECO:0000256" key="9">
    <source>
        <dbReference type="ARBA" id="ARBA00045912"/>
    </source>
</evidence>
<keyword evidence="7 10" id="KW-0472">Membrane</keyword>
<keyword evidence="10" id="KW-0813">Transport</keyword>
<name>A0A0C9LQL4_9FUNG</name>
<dbReference type="OrthoDB" id="9979195at2759"/>
<feature type="transmembrane region" description="Helical" evidence="10">
    <location>
        <begin position="168"/>
        <end position="187"/>
    </location>
</feature>
<dbReference type="GO" id="GO:0006488">
    <property type="term" value="P:dolichol-linked oligosaccharide biosynthetic process"/>
    <property type="evidence" value="ECO:0007669"/>
    <property type="project" value="InterPro"/>
</dbReference>
<comment type="similarity">
    <text evidence="3 10">Belongs to the RFT1 family.</text>
</comment>